<dbReference type="InterPro" id="IPR022003">
    <property type="entry name" value="RST"/>
</dbReference>
<dbReference type="PROSITE" id="PS51879">
    <property type="entry name" value="RST"/>
    <property type="match status" value="1"/>
</dbReference>
<dbReference type="Proteomes" id="UP001189122">
    <property type="component" value="Unassembled WGS sequence"/>
</dbReference>
<gene>
    <name evidence="4" type="ORF">SI7747_03004103</name>
</gene>
<organism evidence="4">
    <name type="scientific">Spirodela intermedia</name>
    <name type="common">Intermediate duckweed</name>
    <dbReference type="NCBI Taxonomy" id="51605"/>
    <lineage>
        <taxon>Eukaryota</taxon>
        <taxon>Viridiplantae</taxon>
        <taxon>Streptophyta</taxon>
        <taxon>Embryophyta</taxon>
        <taxon>Tracheophyta</taxon>
        <taxon>Spermatophyta</taxon>
        <taxon>Magnoliopsida</taxon>
        <taxon>Liliopsida</taxon>
        <taxon>Araceae</taxon>
        <taxon>Lemnoideae</taxon>
        <taxon>Spirodela</taxon>
    </lineage>
</organism>
<dbReference type="Gene3D" id="3.90.228.10">
    <property type="match status" value="1"/>
</dbReference>
<reference evidence="4 5" key="1">
    <citation type="submission" date="2019-12" db="EMBL/GenBank/DDBJ databases">
        <authorList>
            <person name="Scholz U."/>
            <person name="Mascher M."/>
            <person name="Fiebig A."/>
        </authorList>
    </citation>
    <scope>NUCLEOTIDE SEQUENCE</scope>
</reference>
<dbReference type="AlphaFoldDB" id="A0A7I8IID8"/>
<accession>A0A7I8IID8</accession>
<dbReference type="PANTHER" id="PTHR32263:SF19">
    <property type="entry name" value="OS03G0230300 PROTEIN"/>
    <property type="match status" value="1"/>
</dbReference>
<evidence type="ECO:0000256" key="2">
    <source>
        <dbReference type="ARBA" id="ARBA00023242"/>
    </source>
</evidence>
<evidence type="ECO:0000313" key="5">
    <source>
        <dbReference type="Proteomes" id="UP001189122"/>
    </source>
</evidence>
<dbReference type="Pfam" id="PF12174">
    <property type="entry name" value="RST"/>
    <property type="match status" value="1"/>
</dbReference>
<protein>
    <recommendedName>
        <fullName evidence="3">RST domain-containing protein</fullName>
    </recommendedName>
</protein>
<comment type="subcellular location">
    <subcellularLocation>
        <location evidence="1">Nucleus</location>
    </subcellularLocation>
</comment>
<proteinExistence type="predicted"/>
<evidence type="ECO:0000259" key="3">
    <source>
        <dbReference type="PROSITE" id="PS51879"/>
    </source>
</evidence>
<dbReference type="EMBL" id="LR743590">
    <property type="protein sequence ID" value="CAA2617942.1"/>
    <property type="molecule type" value="Genomic_DNA"/>
</dbReference>
<sequence>MERMTLRRPATWLLPPAAAVGVVGEEEDVVWGLRNFKSSAPPARFCSLPAAPGKISPRSCSSIRRWKRGQRERGRRCAVGEIDESEAMSAAGDSRRQRWESLQVLSEGDRCYKIVRSLFLTGMRRFSPHTRITRIRRGLRLKAFMAQAERTKLAGGAANIKFGWYGADASAVAAVAADGFGSLIPGAFLSHASYPYPSSLLSEVDEDGERHIMGFVWGAQMNTNILPQYIVSFKTSDPQRPMTKGAKGEAVNRGLSFPKLFAEMGSSLPSSRVQALQVLYNRFKAGRVSKDIFTAGLRRIVGDRLLRRRLSDVMAANNDASIKGGPVVLLVL</sequence>
<evidence type="ECO:0000313" key="4">
    <source>
        <dbReference type="EMBL" id="CAA2617942.1"/>
    </source>
</evidence>
<keyword evidence="2" id="KW-0539">Nucleus</keyword>
<dbReference type="EMBL" id="CACRZD030000003">
    <property type="protein sequence ID" value="CAA6657635.1"/>
    <property type="molecule type" value="Genomic_DNA"/>
</dbReference>
<dbReference type="GO" id="GO:0005634">
    <property type="term" value="C:nucleus"/>
    <property type="evidence" value="ECO:0007669"/>
    <property type="project" value="UniProtKB-SubCell"/>
</dbReference>
<dbReference type="PANTHER" id="PTHR32263">
    <property type="entry name" value="INACTIVE POLY [ADP-RIBOSE] POLYMERASE SRO4-RELATED"/>
    <property type="match status" value="1"/>
</dbReference>
<evidence type="ECO:0000256" key="1">
    <source>
        <dbReference type="ARBA" id="ARBA00004123"/>
    </source>
</evidence>
<feature type="domain" description="RST" evidence="3">
    <location>
        <begin position="248"/>
        <end position="319"/>
    </location>
</feature>
<dbReference type="InterPro" id="IPR044964">
    <property type="entry name" value="RCD1/SRO1-5"/>
</dbReference>
<name>A0A7I8IID8_SPIIN</name>
<keyword evidence="5" id="KW-1185">Reference proteome</keyword>